<dbReference type="InterPro" id="IPR011701">
    <property type="entry name" value="MFS"/>
</dbReference>
<evidence type="ECO:0000256" key="7">
    <source>
        <dbReference type="SAM" id="MobiDB-lite"/>
    </source>
</evidence>
<evidence type="ECO:0000313" key="9">
    <source>
        <dbReference type="EnsemblMetazoa" id="tetur05g04590.1"/>
    </source>
</evidence>
<sequence length="498" mass="53670">MTRSRGDSVVSIKSMINNVTRFRWFIFILSNIAIFSICVGLNSFSLTVVAMIGKEHEHTVDSFNSTIPKIVNSSINSTVDSTSDVTITPLKSSGSVHVNWSNVDKSRVLAASFWGILVMSLFGGRICELYGPRKVVTLTLLVNGLVTLLFPTISIRSFAGAYFIRTINGICTGIILPSCNVVVSRWALTSERTLSSSVVTSGSIFANLVSLSLLTIIYYIIVYDTPEDHPYLGAEELELILKNRSVSSGGSVKVPWVKMFTSIPVIAYLIPAFTYGWVVGAVIAQMPSFYEDVLEFSHTSNGFVASLPWLVGIGAQLSGSAITDRVRKTNRFSLTAIRKVVTVLSLGTCSFGLVAITLLGKRKILVVLTLAIAKGMGTLSDAGVAVNHLDIAPSFAGTLSGFYSVMASIASLIANEAAAQIVGKNPSQQNWYLFFYISSALNVAGVIMFCLLGSGEVQSWDPASSNNRQNVKSEAQNDQENTKENGDSRTGRSIGFAL</sequence>
<feature type="transmembrane region" description="Helical" evidence="8">
    <location>
        <begin position="21"/>
        <end position="44"/>
    </location>
</feature>
<feature type="transmembrane region" description="Helical" evidence="8">
    <location>
        <begin position="265"/>
        <end position="284"/>
    </location>
</feature>
<dbReference type="STRING" id="32264.T1K508"/>
<feature type="transmembrane region" description="Helical" evidence="8">
    <location>
        <begin position="336"/>
        <end position="358"/>
    </location>
</feature>
<dbReference type="SUPFAM" id="SSF103473">
    <property type="entry name" value="MFS general substrate transporter"/>
    <property type="match status" value="1"/>
</dbReference>
<evidence type="ECO:0008006" key="11">
    <source>
        <dbReference type="Google" id="ProtNLM"/>
    </source>
</evidence>
<feature type="transmembrane region" description="Helical" evidence="8">
    <location>
        <begin position="135"/>
        <end position="155"/>
    </location>
</feature>
<organism evidence="9 10">
    <name type="scientific">Tetranychus urticae</name>
    <name type="common">Two-spotted spider mite</name>
    <dbReference type="NCBI Taxonomy" id="32264"/>
    <lineage>
        <taxon>Eukaryota</taxon>
        <taxon>Metazoa</taxon>
        <taxon>Ecdysozoa</taxon>
        <taxon>Arthropoda</taxon>
        <taxon>Chelicerata</taxon>
        <taxon>Arachnida</taxon>
        <taxon>Acari</taxon>
        <taxon>Acariformes</taxon>
        <taxon>Trombidiformes</taxon>
        <taxon>Prostigmata</taxon>
        <taxon>Eleutherengona</taxon>
        <taxon>Raphignathae</taxon>
        <taxon>Tetranychoidea</taxon>
        <taxon>Tetranychidae</taxon>
        <taxon>Tetranychus</taxon>
    </lineage>
</organism>
<dbReference type="HOGENOM" id="CLU_001265_5_0_1"/>
<accession>T1K508</accession>
<dbReference type="eggNOG" id="KOG2532">
    <property type="taxonomic scope" value="Eukaryota"/>
</dbReference>
<dbReference type="FunFam" id="1.20.1250.20:FF:000003">
    <property type="entry name" value="Solute carrier family 17 member 3"/>
    <property type="match status" value="1"/>
</dbReference>
<dbReference type="GO" id="GO:0015293">
    <property type="term" value="F:symporter activity"/>
    <property type="evidence" value="ECO:0007669"/>
    <property type="project" value="UniProtKB-KW"/>
</dbReference>
<feature type="transmembrane region" description="Helical" evidence="8">
    <location>
        <begin position="433"/>
        <end position="452"/>
    </location>
</feature>
<keyword evidence="2" id="KW-0813">Transport</keyword>
<feature type="transmembrane region" description="Helical" evidence="8">
    <location>
        <begin position="391"/>
        <end position="413"/>
    </location>
</feature>
<feature type="transmembrane region" description="Helical" evidence="8">
    <location>
        <begin position="161"/>
        <end position="183"/>
    </location>
</feature>
<keyword evidence="6 8" id="KW-0472">Membrane</keyword>
<keyword evidence="5 8" id="KW-1133">Transmembrane helix</keyword>
<gene>
    <name evidence="9" type="primary">107360182</name>
</gene>
<evidence type="ECO:0000256" key="3">
    <source>
        <dbReference type="ARBA" id="ARBA00022692"/>
    </source>
</evidence>
<name>T1K508_TETUR</name>
<evidence type="ECO:0000313" key="10">
    <source>
        <dbReference type="Proteomes" id="UP000015104"/>
    </source>
</evidence>
<keyword evidence="3 8" id="KW-0812">Transmembrane</keyword>
<dbReference type="AlphaFoldDB" id="T1K508"/>
<evidence type="ECO:0000256" key="4">
    <source>
        <dbReference type="ARBA" id="ARBA00022847"/>
    </source>
</evidence>
<feature type="transmembrane region" description="Helical" evidence="8">
    <location>
        <begin position="364"/>
        <end position="384"/>
    </location>
</feature>
<evidence type="ECO:0000256" key="2">
    <source>
        <dbReference type="ARBA" id="ARBA00022448"/>
    </source>
</evidence>
<evidence type="ECO:0000256" key="1">
    <source>
        <dbReference type="ARBA" id="ARBA00004141"/>
    </source>
</evidence>
<dbReference type="Pfam" id="PF07690">
    <property type="entry name" value="MFS_1"/>
    <property type="match status" value="1"/>
</dbReference>
<dbReference type="InterPro" id="IPR036259">
    <property type="entry name" value="MFS_trans_sf"/>
</dbReference>
<evidence type="ECO:0000256" key="6">
    <source>
        <dbReference type="ARBA" id="ARBA00023136"/>
    </source>
</evidence>
<dbReference type="Gene3D" id="1.20.1250.20">
    <property type="entry name" value="MFS general substrate transporter like domains"/>
    <property type="match status" value="2"/>
</dbReference>
<dbReference type="GO" id="GO:0016020">
    <property type="term" value="C:membrane"/>
    <property type="evidence" value="ECO:0007669"/>
    <property type="project" value="UniProtKB-SubCell"/>
</dbReference>
<dbReference type="EnsemblMetazoa" id="tetur05g04590.1">
    <property type="protein sequence ID" value="tetur05g04590.1"/>
    <property type="gene ID" value="tetur05g04590"/>
</dbReference>
<feature type="transmembrane region" description="Helical" evidence="8">
    <location>
        <begin position="204"/>
        <end position="222"/>
    </location>
</feature>
<dbReference type="Proteomes" id="UP000015104">
    <property type="component" value="Unassembled WGS sequence"/>
</dbReference>
<dbReference type="InterPro" id="IPR050382">
    <property type="entry name" value="MFS_Na/Anion_cotransporter"/>
</dbReference>
<comment type="subcellular location">
    <subcellularLocation>
        <location evidence="1">Membrane</location>
        <topology evidence="1">Multi-pass membrane protein</topology>
    </subcellularLocation>
</comment>
<feature type="transmembrane region" description="Helical" evidence="8">
    <location>
        <begin position="106"/>
        <end position="123"/>
    </location>
</feature>
<feature type="compositionally biased region" description="Polar residues" evidence="7">
    <location>
        <begin position="462"/>
        <end position="479"/>
    </location>
</feature>
<feature type="region of interest" description="Disordered" evidence="7">
    <location>
        <begin position="462"/>
        <end position="498"/>
    </location>
</feature>
<keyword evidence="10" id="KW-1185">Reference proteome</keyword>
<evidence type="ECO:0000256" key="5">
    <source>
        <dbReference type="ARBA" id="ARBA00022989"/>
    </source>
</evidence>
<dbReference type="PANTHER" id="PTHR11662:SF399">
    <property type="entry name" value="FI19708P1-RELATED"/>
    <property type="match status" value="1"/>
</dbReference>
<reference evidence="9" key="2">
    <citation type="submission" date="2015-06" db="UniProtKB">
        <authorList>
            <consortium name="EnsemblMetazoa"/>
        </authorList>
    </citation>
    <scope>IDENTIFICATION</scope>
</reference>
<dbReference type="OrthoDB" id="2985014at2759"/>
<protein>
    <recommendedName>
        <fullName evidence="11">Major facilitator superfamily (MFS) profile domain-containing protein</fullName>
    </recommendedName>
</protein>
<keyword evidence="4" id="KW-0769">Symport</keyword>
<dbReference type="PANTHER" id="PTHR11662">
    <property type="entry name" value="SOLUTE CARRIER FAMILY 17"/>
    <property type="match status" value="1"/>
</dbReference>
<evidence type="ECO:0000256" key="8">
    <source>
        <dbReference type="SAM" id="Phobius"/>
    </source>
</evidence>
<reference evidence="10" key="1">
    <citation type="submission" date="2011-08" db="EMBL/GenBank/DDBJ databases">
        <authorList>
            <person name="Rombauts S."/>
        </authorList>
    </citation>
    <scope>NUCLEOTIDE SEQUENCE</scope>
    <source>
        <strain evidence="10">London</strain>
    </source>
</reference>
<proteinExistence type="predicted"/>
<feature type="compositionally biased region" description="Basic and acidic residues" evidence="7">
    <location>
        <begin position="480"/>
        <end position="490"/>
    </location>
</feature>
<dbReference type="EMBL" id="CAEY01001583">
    <property type="status" value="NOT_ANNOTATED_CDS"/>
    <property type="molecule type" value="Genomic_DNA"/>
</dbReference>